<reference evidence="2" key="1">
    <citation type="journal article" date="2021" name="PeerJ">
        <title>Extensive microbial diversity within the chicken gut microbiome revealed by metagenomics and culture.</title>
        <authorList>
            <person name="Gilroy R."/>
            <person name="Ravi A."/>
            <person name="Getino M."/>
            <person name="Pursley I."/>
            <person name="Horton D.L."/>
            <person name="Alikhan N.F."/>
            <person name="Baker D."/>
            <person name="Gharbi K."/>
            <person name="Hall N."/>
            <person name="Watson M."/>
            <person name="Adriaenssens E.M."/>
            <person name="Foster-Nyarko E."/>
            <person name="Jarju S."/>
            <person name="Secka A."/>
            <person name="Antonio M."/>
            <person name="Oren A."/>
            <person name="Chaudhuri R.R."/>
            <person name="La Ragione R."/>
            <person name="Hildebrand F."/>
            <person name="Pallen M.J."/>
        </authorList>
    </citation>
    <scope>NUCLEOTIDE SEQUENCE</scope>
    <source>
        <strain evidence="2">ChiHjej12B11-1927</strain>
    </source>
</reference>
<evidence type="ECO:0000259" key="1">
    <source>
        <dbReference type="Pfam" id="PF12654"/>
    </source>
</evidence>
<name>A0A9D1VNB2_9FIRM</name>
<organism evidence="2 3">
    <name type="scientific">Candidatus Blautia pullistercoris</name>
    <dbReference type="NCBI Taxonomy" id="2838499"/>
    <lineage>
        <taxon>Bacteria</taxon>
        <taxon>Bacillati</taxon>
        <taxon>Bacillota</taxon>
        <taxon>Clostridia</taxon>
        <taxon>Lachnospirales</taxon>
        <taxon>Lachnospiraceae</taxon>
        <taxon>Blautia</taxon>
    </lineage>
</organism>
<dbReference type="AlphaFoldDB" id="A0A9D1VNB2"/>
<comment type="caution">
    <text evidence="2">The sequence shown here is derived from an EMBL/GenBank/DDBJ whole genome shotgun (WGS) entry which is preliminary data.</text>
</comment>
<proteinExistence type="predicted"/>
<evidence type="ECO:0000313" key="2">
    <source>
        <dbReference type="EMBL" id="HIX37993.1"/>
    </source>
</evidence>
<sequence>MNFDYAKDSKEQRPYEHYLEAYKDLDPEEISERTGFPYDKEKGLFTVHLMGTTYLVSFPDYEIHHEEDSMGVYPLEEAMNAKILIVRYMAERHAAPSSGKFITYHEVPWGEVYFRQFQGRCLMRFAFSYGNKLEMFQKIMEHLGAERSAEGDCSYKLEFMDNLFVKFILWAGDDEFPPSSQILFSDNFAASFAAEDLAVVGDISINMMKALEKKLS</sequence>
<feature type="domain" description="DUF3786" evidence="1">
    <location>
        <begin position="26"/>
        <end position="207"/>
    </location>
</feature>
<dbReference type="Pfam" id="PF12654">
    <property type="entry name" value="DUF3786"/>
    <property type="match status" value="1"/>
</dbReference>
<dbReference type="EMBL" id="DXFG01000186">
    <property type="protein sequence ID" value="HIX37993.1"/>
    <property type="molecule type" value="Genomic_DNA"/>
</dbReference>
<dbReference type="InterPro" id="IPR024264">
    <property type="entry name" value="DUF3786"/>
</dbReference>
<gene>
    <name evidence="2" type="ORF">H9738_09030</name>
</gene>
<accession>A0A9D1VNB2</accession>
<protein>
    <submittedName>
        <fullName evidence="2">DUF3786 domain-containing protein</fullName>
    </submittedName>
</protein>
<reference evidence="2" key="2">
    <citation type="submission" date="2021-04" db="EMBL/GenBank/DDBJ databases">
        <authorList>
            <person name="Gilroy R."/>
        </authorList>
    </citation>
    <scope>NUCLEOTIDE SEQUENCE</scope>
    <source>
        <strain evidence="2">ChiHjej12B11-1927</strain>
    </source>
</reference>
<evidence type="ECO:0000313" key="3">
    <source>
        <dbReference type="Proteomes" id="UP000824230"/>
    </source>
</evidence>
<dbReference type="Proteomes" id="UP000824230">
    <property type="component" value="Unassembled WGS sequence"/>
</dbReference>